<dbReference type="EMBL" id="KF120152">
    <property type="protein sequence ID" value="AIA87421.1"/>
    <property type="molecule type" value="Genomic_DNA"/>
</dbReference>
<dbReference type="Gene3D" id="2.70.98.60">
    <property type="entry name" value="alpha-galactosidase from lactobacil brevis"/>
    <property type="match status" value="1"/>
</dbReference>
<organism evidence="1">
    <name type="scientific">uncultured Propionibacterium sp</name>
    <dbReference type="NCBI Taxonomy" id="218066"/>
    <lineage>
        <taxon>Bacteria</taxon>
        <taxon>Bacillati</taxon>
        <taxon>Actinomycetota</taxon>
        <taxon>Actinomycetes</taxon>
        <taxon>Propionibacteriales</taxon>
        <taxon>Propionibacteriaceae</taxon>
        <taxon>Propionibacterium</taxon>
        <taxon>environmental samples</taxon>
    </lineage>
</organism>
<accession>A0A060C3W3</accession>
<name>A0A060C3W3_9ACTN</name>
<dbReference type="AlphaFoldDB" id="A0A060C3W3"/>
<feature type="non-terminal residue" evidence="1">
    <location>
        <position position="165"/>
    </location>
</feature>
<sequence length="165" mass="18136">MEDLDVTSGCSAHLAENRWSTRPLVGPGGWRGSHSHRHSNQCGRGALAATGHSTWTTDGELPAGVVTDRRSGRAIAWQVESDGPWRWELDARRDGTDSVSLVLGGPDDRHHAAAREIRAGETFESVPASLSFSERRASGAVEELTRHRRWLRAATLRAPLVYNDY</sequence>
<proteinExistence type="predicted"/>
<dbReference type="InterPro" id="IPR038417">
    <property type="entry name" value="Alpga-gal_N_sf"/>
</dbReference>
<reference evidence="1" key="1">
    <citation type="journal article" date="2013" name="Environ. Microbiol.">
        <title>Seasonally variable intestinal metagenomes of the red palm weevil (Rhynchophorus ferrugineus).</title>
        <authorList>
            <person name="Jia S."/>
            <person name="Zhang X."/>
            <person name="Zhang G."/>
            <person name="Yin A."/>
            <person name="Zhang S."/>
            <person name="Li F."/>
            <person name="Wang L."/>
            <person name="Zhao D."/>
            <person name="Yun Q."/>
            <person name="Tala"/>
            <person name="Wang J."/>
            <person name="Sun G."/>
            <person name="Baabdullah M."/>
            <person name="Yu X."/>
            <person name="Hu S."/>
            <person name="Al-Mssallem I.S."/>
            <person name="Yu J."/>
        </authorList>
    </citation>
    <scope>NUCLEOTIDE SEQUENCE</scope>
</reference>
<evidence type="ECO:0000313" key="1">
    <source>
        <dbReference type="EMBL" id="AIA87421.1"/>
    </source>
</evidence>
<protein>
    <submittedName>
        <fullName evidence="1">CAZy families GH36 protein</fullName>
    </submittedName>
</protein>